<sequence>MPRSEPRTIDQKIAEAENRVQRLKTKKRTKDTRRKIIVGATVIPAAFKDKALARQIVTLLETSLTRAVDIQDAEPLLNDLRTFIGDDKA</sequence>
<protein>
    <recommendedName>
        <fullName evidence="2">Mobilization protein</fullName>
    </recommendedName>
</protein>
<proteinExistence type="predicted"/>
<name>A0A0F9MN62_9ZZZZ</name>
<dbReference type="AlphaFoldDB" id="A0A0F9MN62"/>
<reference evidence="1" key="1">
    <citation type="journal article" date="2015" name="Nature">
        <title>Complex archaea that bridge the gap between prokaryotes and eukaryotes.</title>
        <authorList>
            <person name="Spang A."/>
            <person name="Saw J.H."/>
            <person name="Jorgensen S.L."/>
            <person name="Zaremba-Niedzwiedzka K."/>
            <person name="Martijn J."/>
            <person name="Lind A.E."/>
            <person name="van Eijk R."/>
            <person name="Schleper C."/>
            <person name="Guy L."/>
            <person name="Ettema T.J."/>
        </authorList>
    </citation>
    <scope>NUCLEOTIDE SEQUENCE</scope>
</reference>
<accession>A0A0F9MN62</accession>
<gene>
    <name evidence="1" type="ORF">LCGC14_1053220</name>
</gene>
<dbReference type="EMBL" id="LAZR01004417">
    <property type="protein sequence ID" value="KKN08775.1"/>
    <property type="molecule type" value="Genomic_DNA"/>
</dbReference>
<evidence type="ECO:0000313" key="1">
    <source>
        <dbReference type="EMBL" id="KKN08775.1"/>
    </source>
</evidence>
<comment type="caution">
    <text evidence="1">The sequence shown here is derived from an EMBL/GenBank/DDBJ whole genome shotgun (WGS) entry which is preliminary data.</text>
</comment>
<evidence type="ECO:0008006" key="2">
    <source>
        <dbReference type="Google" id="ProtNLM"/>
    </source>
</evidence>
<organism evidence="1">
    <name type="scientific">marine sediment metagenome</name>
    <dbReference type="NCBI Taxonomy" id="412755"/>
    <lineage>
        <taxon>unclassified sequences</taxon>
        <taxon>metagenomes</taxon>
        <taxon>ecological metagenomes</taxon>
    </lineage>
</organism>